<sequence length="69" mass="7166">MGISSFAKMASELTTQVGCGVVHCGEVINVVCHYNTTLVNGGKLYTLGPSCRKCPEGETSCVNGLCPAE</sequence>
<dbReference type="AlphaFoldDB" id="A0A0B1TPG3"/>
<dbReference type="OrthoDB" id="5853246at2759"/>
<name>A0A0B1TPG3_OESDE</name>
<gene>
    <name evidence="1" type="ORF">OESDEN_02740</name>
</gene>
<dbReference type="Proteomes" id="UP000053660">
    <property type="component" value="Unassembled WGS sequence"/>
</dbReference>
<organism evidence="1 2">
    <name type="scientific">Oesophagostomum dentatum</name>
    <name type="common">Nodular worm</name>
    <dbReference type="NCBI Taxonomy" id="61180"/>
    <lineage>
        <taxon>Eukaryota</taxon>
        <taxon>Metazoa</taxon>
        <taxon>Ecdysozoa</taxon>
        <taxon>Nematoda</taxon>
        <taxon>Chromadorea</taxon>
        <taxon>Rhabditida</taxon>
        <taxon>Rhabditina</taxon>
        <taxon>Rhabditomorpha</taxon>
        <taxon>Strongyloidea</taxon>
        <taxon>Strongylidae</taxon>
        <taxon>Oesophagostomum</taxon>
    </lineage>
</organism>
<proteinExistence type="predicted"/>
<dbReference type="InterPro" id="IPR035940">
    <property type="entry name" value="CAP_sf"/>
</dbReference>
<dbReference type="SUPFAM" id="SSF55797">
    <property type="entry name" value="PR-1-like"/>
    <property type="match status" value="1"/>
</dbReference>
<evidence type="ECO:0000313" key="1">
    <source>
        <dbReference type="EMBL" id="KHJ97285.1"/>
    </source>
</evidence>
<dbReference type="Gene3D" id="3.40.33.10">
    <property type="entry name" value="CAP"/>
    <property type="match status" value="1"/>
</dbReference>
<evidence type="ECO:0008006" key="3">
    <source>
        <dbReference type="Google" id="ProtNLM"/>
    </source>
</evidence>
<accession>A0A0B1TPG3</accession>
<keyword evidence="2" id="KW-1185">Reference proteome</keyword>
<protein>
    <recommendedName>
        <fullName evidence="3">SCP domain-containing protein</fullName>
    </recommendedName>
</protein>
<evidence type="ECO:0000313" key="2">
    <source>
        <dbReference type="Proteomes" id="UP000053660"/>
    </source>
</evidence>
<dbReference type="EMBL" id="KN549480">
    <property type="protein sequence ID" value="KHJ97285.1"/>
    <property type="molecule type" value="Genomic_DNA"/>
</dbReference>
<reference evidence="1 2" key="1">
    <citation type="submission" date="2014-03" db="EMBL/GenBank/DDBJ databases">
        <title>Draft genome of the hookworm Oesophagostomum dentatum.</title>
        <authorList>
            <person name="Mitreva M."/>
        </authorList>
    </citation>
    <scope>NUCLEOTIDE SEQUENCE [LARGE SCALE GENOMIC DNA]</scope>
    <source>
        <strain evidence="1 2">OD-Hann</strain>
    </source>
</reference>